<evidence type="ECO:0000313" key="3">
    <source>
        <dbReference type="EMBL" id="TWT90307.1"/>
    </source>
</evidence>
<sequence length="1745" mass="186923">MLSADPIISEFLASNDGVLQDEDGEFSDFIELYNQGDESLDLAGWYLTDDEQDLTKWSFPSTDLSSNQYLVVYASGKARSVSGSELHTNFALSANGEYLALVAPDGLTIASEFAPEFPVQYEDVSFGVAEQRTPTTLLEHGSPTQVLVPGAEIGTAWTIEGYDDTGWTSGSLGVGYAVEAAAPVSETVLQIDFNDRGSAANTFGAFDAFVIESGDENQTSPVTRTFGDIDVTLIDATSTAGYQDRVRATPTNVGDFSESLLLQDFVFSSDNDGSAGADSGLDVLIEGLDAEATYTVWGWSYDPSSTGTRVSDWTANGVLLDDYSFDGNAPPTDNETYRFGIVTTANAQGEILLQGRRDEANFDFGVFLNALQVDTGDALNLPSGVAEALRLDFNARTAGESGSANTENGYSVMDLDENGSLFGGIEVTLSSFNGATLNDRDRSVPGESGSFTLDQVYDDHIYADGPAGSGMEILLEGLVPNAQYDVAIRSYDGGLSTSPWSAIWTEESGDNPVTIADPYTFEATVSPGSNDDNTMRASLTASAQGTLVLRGVEHEDTNTRSVIVNAIELTRSTLDEAIGFDIEAAMHDANSSAYTRTQFTVDSLAEVDELRLEMQYDAGFVAYLNGVEVARRNAPAGTPAYNAAATAERSTSQALQAETINLDGFIGELNEGGANVLAIHGLNISADDADFLIAPRLYAAAVDSQEGLYLLTPTPGAPNGEGVLGFASAPLASVSHGFYETSFPVSLTASTAGADVYFTYDGSVPSASNPAAILYDGPITISTTTVLRAAAVKEGLGDSPTITETYLFLDDVLDQSIDTSNPANNPFGLEYPAIWQANATADFNVDGRIDNDPLWDLKSSLQSIPTMSIVLDHDDLWDPANGIYPNATSEGSDWRRAGSIEYIDPNTGENFQYNAGVQMHGAASRDNVRLKKHSFRLIFNSEWDGPGTLEFPLFDNDPEFADINTVVMRASFTDSFATRTSTNRYSPLDSTYTRDVFMRDTQIAMGHPSPDSTYVHLYINGLYWGMYSPAERTDDAFLASRLGGEREDWDVIRDFNELSRGNRDVYDEMFDIAAQIENASDSVANDLFQVLQGNNPDGSPDLAGTTYLDVDNFIDYILLHVHGGVEDWPSHNWVAARNRVDPGEGFRYFVWDQEIAYDGYERDVTDESGGEGRPGELLQRLKNSSEFRQRFSDRVQHHMLNPDGALTVAANTDRWLWRADQIGEAIVGESARWGDAREGEQINAPPSTTVPLMTPALWEASIAEVVGYFPESHNDTLAYLANDDLWNGSVAAPLFNQYGGEISAPFDLTLTNPNASGTVYYTLDGSDPRAVGGSVSASAIAYTGGPISLTAATQVRARVLDLGQPGSNDDWSPEVDKAFELDAPLSLRIVELMYNPASGGTEYIELQNVGALPIDLDGVRIADFSSGGYTFASQTLGAGERIVVTEDTAAFQSQYPSVTNVTSTAYSGSLSNGGETVTLVDAMGRTIQSFGYDDSPPWPTEPDGDGRSMEYIGPFDADAEDPLLVTGDPYDDGANWRASLALGGTPGAAGALTGDYDGNGVVEHADYSLWVSTFRSTSDLRADGNQNGVVDAADFTVWRDNLGNALPSFSTAIGLASSAAPQSSAAPLVETVDVGPEDEAARKPLPAARVASYRFEALASSENGEEPAGHDSAPTAEENLLLLLALDHANQNANAADSQQRAHAEGWDALENSFASLGEDDPTDDSGLRSLGGDAEEPLDVVRIF</sequence>
<feature type="domain" description="LTD" evidence="2">
    <location>
        <begin position="1"/>
        <end position="136"/>
    </location>
</feature>
<dbReference type="RefSeq" id="WP_261342160.1">
    <property type="nucleotide sequence ID" value="NZ_SJPQ01000001.1"/>
</dbReference>
<dbReference type="Pfam" id="PF08757">
    <property type="entry name" value="CotH"/>
    <property type="match status" value="1"/>
</dbReference>
<name>A0A5C5ZTC6_9BACT</name>
<dbReference type="InterPro" id="IPR018247">
    <property type="entry name" value="EF_Hand_1_Ca_BS"/>
</dbReference>
<feature type="region of interest" description="Disordered" evidence="1">
    <location>
        <begin position="1714"/>
        <end position="1734"/>
    </location>
</feature>
<organism evidence="3 4">
    <name type="scientific">Pseudobythopirellula maris</name>
    <dbReference type="NCBI Taxonomy" id="2527991"/>
    <lineage>
        <taxon>Bacteria</taxon>
        <taxon>Pseudomonadati</taxon>
        <taxon>Planctomycetota</taxon>
        <taxon>Planctomycetia</taxon>
        <taxon>Pirellulales</taxon>
        <taxon>Lacipirellulaceae</taxon>
        <taxon>Pseudobythopirellula</taxon>
    </lineage>
</organism>
<dbReference type="SUPFAM" id="SSF63446">
    <property type="entry name" value="Type I dockerin domain"/>
    <property type="match status" value="1"/>
</dbReference>
<reference evidence="3 4" key="1">
    <citation type="submission" date="2019-02" db="EMBL/GenBank/DDBJ databases">
        <title>Deep-cultivation of Planctomycetes and their phenomic and genomic characterization uncovers novel biology.</title>
        <authorList>
            <person name="Wiegand S."/>
            <person name="Jogler M."/>
            <person name="Boedeker C."/>
            <person name="Pinto D."/>
            <person name="Vollmers J."/>
            <person name="Rivas-Marin E."/>
            <person name="Kohn T."/>
            <person name="Peeters S.H."/>
            <person name="Heuer A."/>
            <person name="Rast P."/>
            <person name="Oberbeckmann S."/>
            <person name="Bunk B."/>
            <person name="Jeske O."/>
            <person name="Meyerdierks A."/>
            <person name="Storesund J.E."/>
            <person name="Kallscheuer N."/>
            <person name="Luecker S."/>
            <person name="Lage O.M."/>
            <person name="Pohl T."/>
            <person name="Merkel B.J."/>
            <person name="Hornburger P."/>
            <person name="Mueller R.-W."/>
            <person name="Bruemmer F."/>
            <person name="Labrenz M."/>
            <person name="Spormann A.M."/>
            <person name="Op Den Camp H."/>
            <person name="Overmann J."/>
            <person name="Amann R."/>
            <person name="Jetten M.S.M."/>
            <person name="Mascher T."/>
            <person name="Medema M.H."/>
            <person name="Devos D.P."/>
            <person name="Kaster A.-K."/>
            <person name="Ovreas L."/>
            <person name="Rohde M."/>
            <person name="Galperin M.Y."/>
            <person name="Jogler C."/>
        </authorList>
    </citation>
    <scope>NUCLEOTIDE SEQUENCE [LARGE SCALE GENOMIC DNA]</scope>
    <source>
        <strain evidence="3 4">Mal64</strain>
    </source>
</reference>
<feature type="domain" description="LTD" evidence="2">
    <location>
        <begin position="1383"/>
        <end position="1494"/>
    </location>
</feature>
<accession>A0A5C5ZTC6</accession>
<dbReference type="Gene3D" id="2.60.120.260">
    <property type="entry name" value="Galactose-binding domain-like"/>
    <property type="match status" value="1"/>
</dbReference>
<dbReference type="InterPro" id="IPR036439">
    <property type="entry name" value="Dockerin_dom_sf"/>
</dbReference>
<protein>
    <submittedName>
        <fullName evidence="3">CotH protein</fullName>
    </submittedName>
</protein>
<evidence type="ECO:0000313" key="4">
    <source>
        <dbReference type="Proteomes" id="UP000315440"/>
    </source>
</evidence>
<proteinExistence type="predicted"/>
<dbReference type="Gene3D" id="2.60.40.1260">
    <property type="entry name" value="Lamin Tail domain"/>
    <property type="match status" value="1"/>
</dbReference>
<dbReference type="Proteomes" id="UP000315440">
    <property type="component" value="Unassembled WGS sequence"/>
</dbReference>
<dbReference type="Pfam" id="PF00932">
    <property type="entry name" value="LTD"/>
    <property type="match status" value="2"/>
</dbReference>
<dbReference type="InterPro" id="IPR001322">
    <property type="entry name" value="Lamin_tail_dom"/>
</dbReference>
<dbReference type="PROSITE" id="PS00018">
    <property type="entry name" value="EF_HAND_1"/>
    <property type="match status" value="1"/>
</dbReference>
<dbReference type="SUPFAM" id="SSF74853">
    <property type="entry name" value="Lamin A/C globular tail domain"/>
    <property type="match status" value="2"/>
</dbReference>
<dbReference type="GO" id="GO:0000272">
    <property type="term" value="P:polysaccharide catabolic process"/>
    <property type="evidence" value="ECO:0007669"/>
    <property type="project" value="InterPro"/>
</dbReference>
<keyword evidence="4" id="KW-1185">Reference proteome</keyword>
<dbReference type="EMBL" id="SJPQ01000001">
    <property type="protein sequence ID" value="TWT90307.1"/>
    <property type="molecule type" value="Genomic_DNA"/>
</dbReference>
<evidence type="ECO:0000256" key="1">
    <source>
        <dbReference type="SAM" id="MobiDB-lite"/>
    </source>
</evidence>
<dbReference type="InterPro" id="IPR036415">
    <property type="entry name" value="Lamin_tail_dom_sf"/>
</dbReference>
<gene>
    <name evidence="3" type="ORF">Mal64_06920</name>
</gene>
<dbReference type="Pfam" id="PF13290">
    <property type="entry name" value="CHB_HEX_C_1"/>
    <property type="match status" value="2"/>
</dbReference>
<evidence type="ECO:0000259" key="2">
    <source>
        <dbReference type="PROSITE" id="PS51841"/>
    </source>
</evidence>
<dbReference type="InterPro" id="IPR059177">
    <property type="entry name" value="GH29D-like_dom"/>
</dbReference>
<dbReference type="PROSITE" id="PS51841">
    <property type="entry name" value="LTD"/>
    <property type="match status" value="2"/>
</dbReference>
<dbReference type="InterPro" id="IPR014867">
    <property type="entry name" value="Spore_coat_CotH_CotH2/3/7"/>
</dbReference>
<comment type="caution">
    <text evidence="3">The sequence shown here is derived from an EMBL/GenBank/DDBJ whole genome shotgun (WGS) entry which is preliminary data.</text>
</comment>